<sequence length="151" mass="15602">MKRQVISASILSAFLATAVATAAEDPVAVRKAQMQSNAASAAVAGAMLKGELDYNPAVAKAAIASLNATAKAFGDYFPEGSDEGETTAAPAIWDNPEGFQQALGKFQADAAAAVQASGREGPASLEAFQQAITPVLSNCRSCHENFRVRNN</sequence>
<evidence type="ECO:0000256" key="4">
    <source>
        <dbReference type="ARBA" id="ARBA00022982"/>
    </source>
</evidence>
<keyword evidence="5" id="KW-0408">Iron</keyword>
<evidence type="ECO:0000313" key="8">
    <source>
        <dbReference type="Proteomes" id="UP001589755"/>
    </source>
</evidence>
<keyword evidence="3" id="KW-0479">Metal-binding</keyword>
<dbReference type="InterPro" id="IPR010980">
    <property type="entry name" value="Cyt_c/b562"/>
</dbReference>
<keyword evidence="8" id="KW-1185">Reference proteome</keyword>
<accession>A0ABV6D8X7</accession>
<dbReference type="Gene3D" id="1.20.120.10">
    <property type="entry name" value="Cytochrome c/b562"/>
    <property type="match status" value="1"/>
</dbReference>
<dbReference type="InterPro" id="IPR012127">
    <property type="entry name" value="Cyt_c_prime"/>
</dbReference>
<dbReference type="PIRSF" id="PIRSF000027">
    <property type="entry name" value="Cytc_c_prime"/>
    <property type="match status" value="1"/>
</dbReference>
<keyword evidence="4" id="KW-0249">Electron transport</keyword>
<evidence type="ECO:0000256" key="6">
    <source>
        <dbReference type="SAM" id="SignalP"/>
    </source>
</evidence>
<dbReference type="RefSeq" id="WP_261520476.1">
    <property type="nucleotide sequence ID" value="NZ_JAODNW010000010.1"/>
</dbReference>
<protein>
    <submittedName>
        <fullName evidence="7">C-type cytochrome</fullName>
    </submittedName>
</protein>
<evidence type="ECO:0000256" key="1">
    <source>
        <dbReference type="ARBA" id="ARBA00022448"/>
    </source>
</evidence>
<evidence type="ECO:0000256" key="5">
    <source>
        <dbReference type="ARBA" id="ARBA00023004"/>
    </source>
</evidence>
<gene>
    <name evidence="7" type="ORF">ACFFJ2_11950</name>
</gene>
<evidence type="ECO:0000313" key="7">
    <source>
        <dbReference type="EMBL" id="MFC0209110.1"/>
    </source>
</evidence>
<feature type="signal peptide" evidence="6">
    <location>
        <begin position="1"/>
        <end position="22"/>
    </location>
</feature>
<comment type="caution">
    <text evidence="7">The sequence shown here is derived from an EMBL/GenBank/DDBJ whole genome shotgun (WGS) entry which is preliminary data.</text>
</comment>
<dbReference type="Proteomes" id="UP001589755">
    <property type="component" value="Unassembled WGS sequence"/>
</dbReference>
<feature type="chain" id="PRO_5045494647" evidence="6">
    <location>
        <begin position="23"/>
        <end position="151"/>
    </location>
</feature>
<dbReference type="PROSITE" id="PS51009">
    <property type="entry name" value="CYTCII"/>
    <property type="match status" value="1"/>
</dbReference>
<keyword evidence="2" id="KW-0349">Heme</keyword>
<evidence type="ECO:0000256" key="2">
    <source>
        <dbReference type="ARBA" id="ARBA00022617"/>
    </source>
</evidence>
<dbReference type="Pfam" id="PF01322">
    <property type="entry name" value="Cytochrom_C_2"/>
    <property type="match status" value="1"/>
</dbReference>
<reference evidence="7 8" key="1">
    <citation type="submission" date="2024-09" db="EMBL/GenBank/DDBJ databases">
        <authorList>
            <person name="Sun Q."/>
            <person name="Mori K."/>
        </authorList>
    </citation>
    <scope>NUCLEOTIDE SEQUENCE [LARGE SCALE GENOMIC DNA]</scope>
    <source>
        <strain evidence="7 8">CCM 8543</strain>
    </source>
</reference>
<dbReference type="InterPro" id="IPR002321">
    <property type="entry name" value="Cyt_c_II"/>
</dbReference>
<proteinExistence type="predicted"/>
<name>A0ABV6D8X7_9HYPH</name>
<keyword evidence="6" id="KW-0732">Signal</keyword>
<dbReference type="SUPFAM" id="SSF47175">
    <property type="entry name" value="Cytochromes"/>
    <property type="match status" value="1"/>
</dbReference>
<keyword evidence="1" id="KW-0813">Transport</keyword>
<dbReference type="EMBL" id="JBHLXD010000018">
    <property type="protein sequence ID" value="MFC0209110.1"/>
    <property type="molecule type" value="Genomic_DNA"/>
</dbReference>
<organism evidence="7 8">
    <name type="scientific">Chelativorans intermedius</name>
    <dbReference type="NCBI Taxonomy" id="515947"/>
    <lineage>
        <taxon>Bacteria</taxon>
        <taxon>Pseudomonadati</taxon>
        <taxon>Pseudomonadota</taxon>
        <taxon>Alphaproteobacteria</taxon>
        <taxon>Hyphomicrobiales</taxon>
        <taxon>Phyllobacteriaceae</taxon>
        <taxon>Chelativorans</taxon>
    </lineage>
</organism>
<evidence type="ECO:0000256" key="3">
    <source>
        <dbReference type="ARBA" id="ARBA00022723"/>
    </source>
</evidence>